<feature type="region of interest" description="Disordered" evidence="1">
    <location>
        <begin position="1"/>
        <end position="36"/>
    </location>
</feature>
<evidence type="ECO:0000313" key="2">
    <source>
        <dbReference type="EMBL" id="GEP41848.1"/>
    </source>
</evidence>
<comment type="caution">
    <text evidence="2">The sequence shown here is derived from an EMBL/GenBank/DDBJ whole genome shotgun (WGS) entry which is preliminary data.</text>
</comment>
<keyword evidence="3" id="KW-1185">Reference proteome</keyword>
<organism evidence="2 3">
    <name type="scientific">Brevifollis gellanilyticus</name>
    <dbReference type="NCBI Taxonomy" id="748831"/>
    <lineage>
        <taxon>Bacteria</taxon>
        <taxon>Pseudomonadati</taxon>
        <taxon>Verrucomicrobiota</taxon>
        <taxon>Verrucomicrobiia</taxon>
        <taxon>Verrucomicrobiales</taxon>
        <taxon>Verrucomicrobiaceae</taxon>
    </lineage>
</organism>
<gene>
    <name evidence="2" type="ORF">BGE01nite_11390</name>
</gene>
<evidence type="ECO:0000313" key="3">
    <source>
        <dbReference type="Proteomes" id="UP000321577"/>
    </source>
</evidence>
<dbReference type="AlphaFoldDB" id="A0A512M548"/>
<reference evidence="2 3" key="1">
    <citation type="submission" date="2019-07" db="EMBL/GenBank/DDBJ databases">
        <title>Whole genome shotgun sequence of Brevifollis gellanilyticus NBRC 108608.</title>
        <authorList>
            <person name="Hosoyama A."/>
            <person name="Uohara A."/>
            <person name="Ohji S."/>
            <person name="Ichikawa N."/>
        </authorList>
    </citation>
    <scope>NUCLEOTIDE SEQUENCE [LARGE SCALE GENOMIC DNA]</scope>
    <source>
        <strain evidence="2 3">NBRC 108608</strain>
    </source>
</reference>
<name>A0A512M548_9BACT</name>
<protein>
    <recommendedName>
        <fullName evidence="4">Precorrin-3B methylase</fullName>
    </recommendedName>
</protein>
<evidence type="ECO:0000256" key="1">
    <source>
        <dbReference type="SAM" id="MobiDB-lite"/>
    </source>
</evidence>
<dbReference type="EMBL" id="BKAG01000005">
    <property type="protein sequence ID" value="GEP41848.1"/>
    <property type="molecule type" value="Genomic_DNA"/>
</dbReference>
<proteinExistence type="predicted"/>
<evidence type="ECO:0008006" key="4">
    <source>
        <dbReference type="Google" id="ProtNLM"/>
    </source>
</evidence>
<sequence>MSDRTRVDEMDVAEQATTGYNRHPSIMPAKKKPNAKPLAGADLIKEVCRRIRVARSYWDAHNNRACRGEREKAMALYETLSEAEREKVPQELRVWLRYRSEKYFGDDRTPPGGGKR</sequence>
<dbReference type="Proteomes" id="UP000321577">
    <property type="component" value="Unassembled WGS sequence"/>
</dbReference>
<accession>A0A512M548</accession>